<name>A0AAQ4EXF8_AMBAM</name>
<dbReference type="AlphaFoldDB" id="A0AAQ4EXF8"/>
<reference evidence="1 2" key="1">
    <citation type="journal article" date="2023" name="Arcadia Sci">
        <title>De novo assembly of a long-read Amblyomma americanum tick genome.</title>
        <authorList>
            <person name="Chou S."/>
            <person name="Poskanzer K.E."/>
            <person name="Rollins M."/>
            <person name="Thuy-Boun P.S."/>
        </authorList>
    </citation>
    <scope>NUCLEOTIDE SEQUENCE [LARGE SCALE GENOMIC DNA]</scope>
    <source>
        <strain evidence="1">F_SG_1</strain>
        <tissue evidence="1">Salivary glands</tissue>
    </source>
</reference>
<evidence type="ECO:0000313" key="2">
    <source>
        <dbReference type="Proteomes" id="UP001321473"/>
    </source>
</evidence>
<gene>
    <name evidence="1" type="ORF">V5799_019241</name>
</gene>
<comment type="caution">
    <text evidence="1">The sequence shown here is derived from an EMBL/GenBank/DDBJ whole genome shotgun (WGS) entry which is preliminary data.</text>
</comment>
<sequence length="76" mass="8587">MYMNARINSSAAPFLRSKAGSSSYFGGLLFKPLHAKSTPRLFRTHSYGRRAVLGYRSTAARSIADCWRFPFRILAK</sequence>
<organism evidence="1 2">
    <name type="scientific">Amblyomma americanum</name>
    <name type="common">Lone star tick</name>
    <dbReference type="NCBI Taxonomy" id="6943"/>
    <lineage>
        <taxon>Eukaryota</taxon>
        <taxon>Metazoa</taxon>
        <taxon>Ecdysozoa</taxon>
        <taxon>Arthropoda</taxon>
        <taxon>Chelicerata</taxon>
        <taxon>Arachnida</taxon>
        <taxon>Acari</taxon>
        <taxon>Parasitiformes</taxon>
        <taxon>Ixodida</taxon>
        <taxon>Ixodoidea</taxon>
        <taxon>Ixodidae</taxon>
        <taxon>Amblyomminae</taxon>
        <taxon>Amblyomma</taxon>
    </lineage>
</organism>
<dbReference type="Proteomes" id="UP001321473">
    <property type="component" value="Unassembled WGS sequence"/>
</dbReference>
<dbReference type="EMBL" id="JARKHS020009835">
    <property type="protein sequence ID" value="KAK8779417.1"/>
    <property type="molecule type" value="Genomic_DNA"/>
</dbReference>
<evidence type="ECO:0000313" key="1">
    <source>
        <dbReference type="EMBL" id="KAK8779417.1"/>
    </source>
</evidence>
<proteinExistence type="predicted"/>
<keyword evidence="2" id="KW-1185">Reference proteome</keyword>
<accession>A0AAQ4EXF8</accession>
<protein>
    <submittedName>
        <fullName evidence="1">Uncharacterized protein</fullName>
    </submittedName>
</protein>